<dbReference type="InterPro" id="IPR002734">
    <property type="entry name" value="RibDG_C"/>
</dbReference>
<accession>A0ABX8CUN7</accession>
<evidence type="ECO:0000256" key="2">
    <source>
        <dbReference type="ARBA" id="ARBA00022857"/>
    </source>
</evidence>
<keyword evidence="3" id="KW-0560">Oxidoreductase</keyword>
<sequence>MRPHVMLSVAVSIDGYIDDASPDRLLLSNAADFDRVDVLRADSDAILIGAETLRRDNPRLLVNSSDRRLQRVAAGKPDYPVRVIVTAGGDLDPELRFWHSGGERLVYTTEAGAARIGDRLSGRAEVVSLGAAIDFAALLDDLGKRGLERLMVEGGGSIHTAFLSGGLVDEIWMAVAPLVVGDPAAPRFLGAADFPGGSNHRMQLADVARIGDIALLHYLPKEDSDVG</sequence>
<evidence type="ECO:0000313" key="5">
    <source>
        <dbReference type="EMBL" id="QVI22599.1"/>
    </source>
</evidence>
<dbReference type="PANTHER" id="PTHR38011:SF7">
    <property type="entry name" value="2,5-DIAMINO-6-RIBOSYLAMINO-4(3H)-PYRIMIDINONE 5'-PHOSPHATE REDUCTASE"/>
    <property type="match status" value="1"/>
</dbReference>
<evidence type="ECO:0000313" key="6">
    <source>
        <dbReference type="Proteomes" id="UP000683310"/>
    </source>
</evidence>
<dbReference type="EMBL" id="CP074371">
    <property type="protein sequence ID" value="QVI22599.1"/>
    <property type="molecule type" value="Genomic_DNA"/>
</dbReference>
<keyword evidence="6" id="KW-1185">Reference proteome</keyword>
<name>A0ABX8CUN7_9NOCA</name>
<reference evidence="5 6" key="1">
    <citation type="submission" date="2021-04" db="EMBL/GenBank/DDBJ databases">
        <title>Nocardia tengchongensis.</title>
        <authorList>
            <person name="Zhuang k."/>
            <person name="Ran Y."/>
            <person name="Li W."/>
        </authorList>
    </citation>
    <scope>NUCLEOTIDE SEQUENCE [LARGE SCALE GENOMIC DNA]</scope>
    <source>
        <strain evidence="5 6">CFH S0057</strain>
    </source>
</reference>
<dbReference type="Gene3D" id="3.40.430.10">
    <property type="entry name" value="Dihydrofolate Reductase, subunit A"/>
    <property type="match status" value="1"/>
</dbReference>
<gene>
    <name evidence="5" type="ORF">KHQ06_06060</name>
</gene>
<evidence type="ECO:0000259" key="4">
    <source>
        <dbReference type="Pfam" id="PF01872"/>
    </source>
</evidence>
<evidence type="ECO:0000256" key="1">
    <source>
        <dbReference type="ARBA" id="ARBA00005104"/>
    </source>
</evidence>
<feature type="domain" description="Bacterial bifunctional deaminase-reductase C-terminal" evidence="4">
    <location>
        <begin position="3"/>
        <end position="212"/>
    </location>
</feature>
<dbReference type="SUPFAM" id="SSF53597">
    <property type="entry name" value="Dihydrofolate reductase-like"/>
    <property type="match status" value="1"/>
</dbReference>
<evidence type="ECO:0000256" key="3">
    <source>
        <dbReference type="ARBA" id="ARBA00023002"/>
    </source>
</evidence>
<comment type="pathway">
    <text evidence="1">Cofactor biosynthesis; riboflavin biosynthesis.</text>
</comment>
<dbReference type="Proteomes" id="UP000683310">
    <property type="component" value="Chromosome"/>
</dbReference>
<dbReference type="InterPro" id="IPR050765">
    <property type="entry name" value="Riboflavin_Biosynth_HTPR"/>
</dbReference>
<proteinExistence type="predicted"/>
<organism evidence="5 6">
    <name type="scientific">Nocardia tengchongensis</name>
    <dbReference type="NCBI Taxonomy" id="2055889"/>
    <lineage>
        <taxon>Bacteria</taxon>
        <taxon>Bacillati</taxon>
        <taxon>Actinomycetota</taxon>
        <taxon>Actinomycetes</taxon>
        <taxon>Mycobacteriales</taxon>
        <taxon>Nocardiaceae</taxon>
        <taxon>Nocardia</taxon>
    </lineage>
</organism>
<dbReference type="PANTHER" id="PTHR38011">
    <property type="entry name" value="DIHYDROFOLATE REDUCTASE FAMILY PROTEIN (AFU_ORTHOLOGUE AFUA_8G06820)"/>
    <property type="match status" value="1"/>
</dbReference>
<keyword evidence="2" id="KW-0521">NADP</keyword>
<protein>
    <submittedName>
        <fullName evidence="5">Dihydrofolate reductase family protein</fullName>
    </submittedName>
</protein>
<dbReference type="Pfam" id="PF01872">
    <property type="entry name" value="RibD_C"/>
    <property type="match status" value="1"/>
</dbReference>
<dbReference type="InterPro" id="IPR024072">
    <property type="entry name" value="DHFR-like_dom_sf"/>
</dbReference>